<evidence type="ECO:0000256" key="1">
    <source>
        <dbReference type="SAM" id="Phobius"/>
    </source>
</evidence>
<gene>
    <name evidence="2" type="ORF">SAMN04488058_11561</name>
</gene>
<evidence type="ECO:0000313" key="3">
    <source>
        <dbReference type="Proteomes" id="UP000199223"/>
    </source>
</evidence>
<reference evidence="3" key="1">
    <citation type="submission" date="2016-10" db="EMBL/GenBank/DDBJ databases">
        <authorList>
            <person name="Varghese N."/>
            <person name="Submissions S."/>
        </authorList>
    </citation>
    <scope>NUCLEOTIDE SEQUENCE [LARGE SCALE GENOMIC DNA]</scope>
    <source>
        <strain evidence="3">CGMCC 1.10218</strain>
    </source>
</reference>
<evidence type="ECO:0000313" key="2">
    <source>
        <dbReference type="EMBL" id="SEJ71617.1"/>
    </source>
</evidence>
<sequence length="95" mass="10194">MTRRRSWLLPGLALLWALYTFGPILGMLLSTAVAGWAGCELNEGGIYPCVVLGVDIGAGLNFLFVLTWFALVTLPTGLIAGGAALVFWLVRRSAR</sequence>
<feature type="transmembrane region" description="Helical" evidence="1">
    <location>
        <begin position="61"/>
        <end position="90"/>
    </location>
</feature>
<keyword evidence="1" id="KW-1133">Transmembrane helix</keyword>
<accession>A0A1H7B5T0</accession>
<organism evidence="2 3">
    <name type="scientific">Deinococcus reticulitermitis</name>
    <dbReference type="NCBI Taxonomy" id="856736"/>
    <lineage>
        <taxon>Bacteria</taxon>
        <taxon>Thermotogati</taxon>
        <taxon>Deinococcota</taxon>
        <taxon>Deinococci</taxon>
        <taxon>Deinococcales</taxon>
        <taxon>Deinococcaceae</taxon>
        <taxon>Deinococcus</taxon>
    </lineage>
</organism>
<dbReference type="AlphaFoldDB" id="A0A1H7B5T0"/>
<dbReference type="RefSeq" id="WP_092265212.1">
    <property type="nucleotide sequence ID" value="NZ_FNZA01000015.1"/>
</dbReference>
<dbReference type="EMBL" id="FNZA01000015">
    <property type="protein sequence ID" value="SEJ71617.1"/>
    <property type="molecule type" value="Genomic_DNA"/>
</dbReference>
<proteinExistence type="predicted"/>
<dbReference type="OrthoDB" id="5948392at2"/>
<keyword evidence="3" id="KW-1185">Reference proteome</keyword>
<keyword evidence="1" id="KW-0472">Membrane</keyword>
<protein>
    <submittedName>
        <fullName evidence="2">Uncharacterized protein</fullName>
    </submittedName>
</protein>
<keyword evidence="1" id="KW-0812">Transmembrane</keyword>
<name>A0A1H7B5T0_9DEIO</name>
<dbReference type="Proteomes" id="UP000199223">
    <property type="component" value="Unassembled WGS sequence"/>
</dbReference>